<evidence type="ECO:0000313" key="1">
    <source>
        <dbReference type="EMBL" id="GBM63027.1"/>
    </source>
</evidence>
<proteinExistence type="predicted"/>
<keyword evidence="2" id="KW-1185">Reference proteome</keyword>
<accession>A0A4Y2HCK5</accession>
<dbReference type="AlphaFoldDB" id="A0A4Y2HCK5"/>
<dbReference type="Proteomes" id="UP000499080">
    <property type="component" value="Unassembled WGS sequence"/>
</dbReference>
<dbReference type="EMBL" id="BGPR01001848">
    <property type="protein sequence ID" value="GBM63027.1"/>
    <property type="molecule type" value="Genomic_DNA"/>
</dbReference>
<organism evidence="1 2">
    <name type="scientific">Araneus ventricosus</name>
    <name type="common">Orbweaver spider</name>
    <name type="synonym">Epeira ventricosa</name>
    <dbReference type="NCBI Taxonomy" id="182803"/>
    <lineage>
        <taxon>Eukaryota</taxon>
        <taxon>Metazoa</taxon>
        <taxon>Ecdysozoa</taxon>
        <taxon>Arthropoda</taxon>
        <taxon>Chelicerata</taxon>
        <taxon>Arachnida</taxon>
        <taxon>Araneae</taxon>
        <taxon>Araneomorphae</taxon>
        <taxon>Entelegynae</taxon>
        <taxon>Araneoidea</taxon>
        <taxon>Araneidae</taxon>
        <taxon>Araneus</taxon>
    </lineage>
</organism>
<name>A0A4Y2HCK5_ARAVE</name>
<gene>
    <name evidence="1" type="ORF">AVEN_54707_1</name>
</gene>
<reference evidence="1 2" key="1">
    <citation type="journal article" date="2019" name="Sci. Rep.">
        <title>Orb-weaving spider Araneus ventricosus genome elucidates the spidroin gene catalogue.</title>
        <authorList>
            <person name="Kono N."/>
            <person name="Nakamura H."/>
            <person name="Ohtoshi R."/>
            <person name="Moran D.A.P."/>
            <person name="Shinohara A."/>
            <person name="Yoshida Y."/>
            <person name="Fujiwara M."/>
            <person name="Mori M."/>
            <person name="Tomita M."/>
            <person name="Arakawa K."/>
        </authorList>
    </citation>
    <scope>NUCLEOTIDE SEQUENCE [LARGE SCALE GENOMIC DNA]</scope>
</reference>
<comment type="caution">
    <text evidence="1">The sequence shown here is derived from an EMBL/GenBank/DDBJ whole genome shotgun (WGS) entry which is preliminary data.</text>
</comment>
<evidence type="ECO:0000313" key="2">
    <source>
        <dbReference type="Proteomes" id="UP000499080"/>
    </source>
</evidence>
<sequence>MPCPLFTPLITHNQEAQFSPHALPTTKKHNSRLIHYPQPRSTILASYITHNQEAQFSPHTLPTTKRHNFRSHNYPLVTSTAIPTVLNAYITQFRPETTYTLHIQF</sequence>
<protein>
    <submittedName>
        <fullName evidence="1">Uncharacterized protein</fullName>
    </submittedName>
</protein>